<organism evidence="11 12">
    <name type="scientific">Marinobacter lutaoensis</name>
    <dbReference type="NCBI Taxonomy" id="135739"/>
    <lineage>
        <taxon>Bacteria</taxon>
        <taxon>Pseudomonadati</taxon>
        <taxon>Pseudomonadota</taxon>
        <taxon>Gammaproteobacteria</taxon>
        <taxon>Pseudomonadales</taxon>
        <taxon>Marinobacteraceae</taxon>
        <taxon>Marinobacter</taxon>
    </lineage>
</organism>
<dbReference type="PROSITE" id="PS51201">
    <property type="entry name" value="RCK_N"/>
    <property type="match status" value="1"/>
</dbReference>
<dbReference type="InterPro" id="IPR038770">
    <property type="entry name" value="Na+/solute_symporter_sf"/>
</dbReference>
<dbReference type="AlphaFoldDB" id="A0A1V2DSH2"/>
<keyword evidence="3" id="KW-0813">Transport</keyword>
<feature type="transmembrane region" description="Helical" evidence="9">
    <location>
        <begin position="146"/>
        <end position="167"/>
    </location>
</feature>
<dbReference type="STRING" id="135739.BTO32_12915"/>
<feature type="transmembrane region" description="Helical" evidence="9">
    <location>
        <begin position="354"/>
        <end position="373"/>
    </location>
</feature>
<comment type="subcellular location">
    <subcellularLocation>
        <location evidence="1">Membrane</location>
        <topology evidence="1">Multi-pass membrane protein</topology>
    </subcellularLocation>
</comment>
<keyword evidence="7" id="KW-0406">Ion transport</keyword>
<keyword evidence="6 9" id="KW-1133">Transmembrane helix</keyword>
<comment type="caution">
    <text evidence="11">The sequence shown here is derived from an EMBL/GenBank/DDBJ whole genome shotgun (WGS) entry which is preliminary data.</text>
</comment>
<dbReference type="Gene3D" id="3.40.50.720">
    <property type="entry name" value="NAD(P)-binding Rossmann-like Domain"/>
    <property type="match status" value="1"/>
</dbReference>
<comment type="similarity">
    <text evidence="2">Belongs to the monovalent cation:proton antiporter 2 (CPA2) transporter (TC 2.A.37) family.</text>
</comment>
<evidence type="ECO:0000256" key="5">
    <source>
        <dbReference type="ARBA" id="ARBA00022692"/>
    </source>
</evidence>
<feature type="transmembrane region" description="Helical" evidence="9">
    <location>
        <begin position="179"/>
        <end position="197"/>
    </location>
</feature>
<feature type="domain" description="RCK N-terminal" evidence="10">
    <location>
        <begin position="408"/>
        <end position="528"/>
    </location>
</feature>
<keyword evidence="5 9" id="KW-0812">Transmembrane</keyword>
<evidence type="ECO:0000256" key="6">
    <source>
        <dbReference type="ARBA" id="ARBA00022989"/>
    </source>
</evidence>
<dbReference type="PANTHER" id="PTHR42751">
    <property type="entry name" value="SODIUM/HYDROGEN EXCHANGER FAMILY/TRKA DOMAIN PROTEIN"/>
    <property type="match status" value="1"/>
</dbReference>
<dbReference type="EMBL" id="MSCW01000007">
    <property type="protein sequence ID" value="ONF43557.1"/>
    <property type="molecule type" value="Genomic_DNA"/>
</dbReference>
<evidence type="ECO:0000313" key="12">
    <source>
        <dbReference type="Proteomes" id="UP000189339"/>
    </source>
</evidence>
<evidence type="ECO:0000256" key="8">
    <source>
        <dbReference type="ARBA" id="ARBA00023136"/>
    </source>
</evidence>
<sequence length="579" mass="60693">MEDLLGTTLILLVACSLAAVSAAALRVPTLLGYLAVGVVLGPSVSGVVAPGETLDFLSELGVALLLFMVGLEFSLGHFWLTRKTVLVAGGLQMVAVAVPIALVLIWFELPVQSAAMLGAAAAMSSTALVSRQLADQGELTTRHGRSAIAVLVFQDLAAIPLLALLAIWARGESLKVESLLLEVFGVLVLFTVSAVVSRRLLHGVLGWVARQGHEESFVLVSLCVVVSAAAGAHAVGVSAALGAFLAGMVLGESDVRHHMENHLKPFRDVLSGIFFVTIGLQLDGSQVMVAPLAVLAWLLALLPLKIALNTLALRAARLSALDAWRTGIVLGHGGEFALLLLGMLLHQHLIPATLAQPMLVALVLSMALAPLLIRHYDPVAQFLSRTRGIRQPPQAEEDDIAMQAASLREHVIICGAGELGMTVSLMLQQAGVAHLLLESDNQKVRAAGAAGAPVFYGDASRPDTLLAAGLAHARLVVLTFADTQPALRIAHTVAERCPALLVLVSCKSLTQADALRPLPNVRLYQQSFAAALGLAEQVMLAIGVPAEVVEGHASAMRHHLDRHPFHVLGSPGASSPCGP</sequence>
<dbReference type="SUPFAM" id="SSF51735">
    <property type="entry name" value="NAD(P)-binding Rossmann-fold domains"/>
    <property type="match status" value="1"/>
</dbReference>
<evidence type="ECO:0000256" key="7">
    <source>
        <dbReference type="ARBA" id="ARBA00023065"/>
    </source>
</evidence>
<dbReference type="GO" id="GO:0006813">
    <property type="term" value="P:potassium ion transport"/>
    <property type="evidence" value="ECO:0007669"/>
    <property type="project" value="InterPro"/>
</dbReference>
<feature type="transmembrane region" description="Helical" evidence="9">
    <location>
        <begin position="61"/>
        <end position="80"/>
    </location>
</feature>
<dbReference type="Gene3D" id="1.20.1530.20">
    <property type="match status" value="1"/>
</dbReference>
<dbReference type="RefSeq" id="WP_076725023.1">
    <property type="nucleotide sequence ID" value="NZ_MSCW01000007.1"/>
</dbReference>
<evidence type="ECO:0000256" key="9">
    <source>
        <dbReference type="SAM" id="Phobius"/>
    </source>
</evidence>
<keyword evidence="12" id="KW-1185">Reference proteome</keyword>
<dbReference type="InterPro" id="IPR003148">
    <property type="entry name" value="RCK_N"/>
</dbReference>
<evidence type="ECO:0000256" key="4">
    <source>
        <dbReference type="ARBA" id="ARBA00022449"/>
    </source>
</evidence>
<evidence type="ECO:0000259" key="10">
    <source>
        <dbReference type="PROSITE" id="PS51201"/>
    </source>
</evidence>
<dbReference type="Pfam" id="PF00999">
    <property type="entry name" value="Na_H_Exchanger"/>
    <property type="match status" value="1"/>
</dbReference>
<evidence type="ECO:0000313" key="11">
    <source>
        <dbReference type="EMBL" id="ONF43557.1"/>
    </source>
</evidence>
<feature type="transmembrane region" description="Helical" evidence="9">
    <location>
        <begin position="114"/>
        <end position="134"/>
    </location>
</feature>
<dbReference type="Proteomes" id="UP000189339">
    <property type="component" value="Unassembled WGS sequence"/>
</dbReference>
<name>A0A1V2DSH2_9GAMM</name>
<evidence type="ECO:0000256" key="1">
    <source>
        <dbReference type="ARBA" id="ARBA00004141"/>
    </source>
</evidence>
<dbReference type="PANTHER" id="PTHR42751:SF3">
    <property type="entry name" value="SODIUM_GLUTAMATE SYMPORTER"/>
    <property type="match status" value="1"/>
</dbReference>
<protein>
    <submittedName>
        <fullName evidence="11">Sodium:proton exchanger</fullName>
    </submittedName>
</protein>
<dbReference type="GO" id="GO:0015297">
    <property type="term" value="F:antiporter activity"/>
    <property type="evidence" value="ECO:0007669"/>
    <property type="project" value="UniProtKB-KW"/>
</dbReference>
<feature type="transmembrane region" description="Helical" evidence="9">
    <location>
        <begin position="32"/>
        <end position="49"/>
    </location>
</feature>
<dbReference type="Pfam" id="PF02254">
    <property type="entry name" value="TrkA_N"/>
    <property type="match status" value="1"/>
</dbReference>
<evidence type="ECO:0000256" key="2">
    <source>
        <dbReference type="ARBA" id="ARBA00005551"/>
    </source>
</evidence>
<dbReference type="GO" id="GO:1902600">
    <property type="term" value="P:proton transmembrane transport"/>
    <property type="evidence" value="ECO:0007669"/>
    <property type="project" value="InterPro"/>
</dbReference>
<keyword evidence="4" id="KW-0050">Antiport</keyword>
<feature type="transmembrane region" description="Helical" evidence="9">
    <location>
        <begin position="86"/>
        <end position="107"/>
    </location>
</feature>
<gene>
    <name evidence="11" type="ORF">BTO32_12915</name>
</gene>
<feature type="transmembrane region" description="Helical" evidence="9">
    <location>
        <begin position="288"/>
        <end position="308"/>
    </location>
</feature>
<proteinExistence type="inferred from homology"/>
<evidence type="ECO:0000256" key="3">
    <source>
        <dbReference type="ARBA" id="ARBA00022448"/>
    </source>
</evidence>
<dbReference type="OrthoDB" id="9781411at2"/>
<feature type="transmembrane region" description="Helical" evidence="9">
    <location>
        <begin position="329"/>
        <end position="348"/>
    </location>
</feature>
<dbReference type="InterPro" id="IPR036291">
    <property type="entry name" value="NAD(P)-bd_dom_sf"/>
</dbReference>
<dbReference type="GO" id="GO:0016020">
    <property type="term" value="C:membrane"/>
    <property type="evidence" value="ECO:0007669"/>
    <property type="project" value="UniProtKB-SubCell"/>
</dbReference>
<reference evidence="11 12" key="1">
    <citation type="submission" date="2016-12" db="EMBL/GenBank/DDBJ databases">
        <title>Marinobacter lutaoensis whole genome sequencing.</title>
        <authorList>
            <person name="Verma A."/>
            <person name="Krishnamurthi S."/>
        </authorList>
    </citation>
    <scope>NUCLEOTIDE SEQUENCE [LARGE SCALE GENOMIC DNA]</scope>
    <source>
        <strain evidence="11 12">T5054</strain>
    </source>
</reference>
<dbReference type="InterPro" id="IPR006153">
    <property type="entry name" value="Cation/H_exchanger_TM"/>
</dbReference>
<accession>A0A1V2DSH2</accession>
<feature type="transmembrane region" description="Helical" evidence="9">
    <location>
        <begin position="217"/>
        <end position="245"/>
    </location>
</feature>
<keyword evidence="8 9" id="KW-0472">Membrane</keyword>